<evidence type="ECO:0000313" key="5">
    <source>
        <dbReference type="EMBL" id="MBB5775482.1"/>
    </source>
</evidence>
<evidence type="ECO:0000256" key="2">
    <source>
        <dbReference type="ARBA" id="ARBA00023163"/>
    </source>
</evidence>
<evidence type="ECO:0000256" key="1">
    <source>
        <dbReference type="ARBA" id="ARBA00023015"/>
    </source>
</evidence>
<protein>
    <submittedName>
        <fullName evidence="5">Anti-sigma factor RsiW</fullName>
    </submittedName>
</protein>
<sequence length="107" mass="11746">MERAADDLRCDDVLELLTDYLEMALPARRRLLVAGHLDACPACSEWLAQVLATIAALGCLRDDVMPAPVLAALRASFRPAPDSRRDSRRGSRRGSGRDSRRDSPRGS</sequence>
<dbReference type="InterPro" id="IPR027383">
    <property type="entry name" value="Znf_put"/>
</dbReference>
<evidence type="ECO:0000256" key="3">
    <source>
        <dbReference type="SAM" id="MobiDB-lite"/>
    </source>
</evidence>
<proteinExistence type="predicted"/>
<dbReference type="InterPro" id="IPR041916">
    <property type="entry name" value="Anti_sigma_zinc_sf"/>
</dbReference>
<keyword evidence="1" id="KW-0805">Transcription regulation</keyword>
<evidence type="ECO:0000313" key="6">
    <source>
        <dbReference type="Proteomes" id="UP000579153"/>
    </source>
</evidence>
<reference evidence="5 6" key="1">
    <citation type="submission" date="2020-08" db="EMBL/GenBank/DDBJ databases">
        <title>Sequencing the genomes of 1000 actinobacteria strains.</title>
        <authorList>
            <person name="Klenk H.-P."/>
        </authorList>
    </citation>
    <scope>NUCLEOTIDE SEQUENCE [LARGE SCALE GENOMIC DNA]</scope>
    <source>
        <strain evidence="5 6">DSM 45507</strain>
    </source>
</reference>
<dbReference type="AlphaFoldDB" id="A0A7W9L9E0"/>
<comment type="caution">
    <text evidence="5">The sequence shown here is derived from an EMBL/GenBank/DDBJ whole genome shotgun (WGS) entry which is preliminary data.</text>
</comment>
<gene>
    <name evidence="5" type="ORF">HD596_002238</name>
</gene>
<keyword evidence="6" id="KW-1185">Reference proteome</keyword>
<accession>A0A7W9L9E0</accession>
<dbReference type="Gene3D" id="1.10.10.1320">
    <property type="entry name" value="Anti-sigma factor, zinc-finger domain"/>
    <property type="match status" value="1"/>
</dbReference>
<feature type="domain" description="Putative zinc-finger" evidence="4">
    <location>
        <begin position="10"/>
        <end position="43"/>
    </location>
</feature>
<dbReference type="EMBL" id="JACHMB010000001">
    <property type="protein sequence ID" value="MBB5775482.1"/>
    <property type="molecule type" value="Genomic_DNA"/>
</dbReference>
<name>A0A7W9L9E0_9ACTN</name>
<keyword evidence="2" id="KW-0804">Transcription</keyword>
<feature type="region of interest" description="Disordered" evidence="3">
    <location>
        <begin position="78"/>
        <end position="107"/>
    </location>
</feature>
<dbReference type="RefSeq" id="WP_185069159.1">
    <property type="nucleotide sequence ID" value="NZ_JACHMB010000001.1"/>
</dbReference>
<dbReference type="Pfam" id="PF13490">
    <property type="entry name" value="zf-HC2"/>
    <property type="match status" value="1"/>
</dbReference>
<dbReference type="Proteomes" id="UP000579153">
    <property type="component" value="Unassembled WGS sequence"/>
</dbReference>
<feature type="compositionally biased region" description="Basic and acidic residues" evidence="3">
    <location>
        <begin position="81"/>
        <end position="107"/>
    </location>
</feature>
<evidence type="ECO:0000259" key="4">
    <source>
        <dbReference type="Pfam" id="PF13490"/>
    </source>
</evidence>
<organism evidence="5 6">
    <name type="scientific">Nonomuraea jabiensis</name>
    <dbReference type="NCBI Taxonomy" id="882448"/>
    <lineage>
        <taxon>Bacteria</taxon>
        <taxon>Bacillati</taxon>
        <taxon>Actinomycetota</taxon>
        <taxon>Actinomycetes</taxon>
        <taxon>Streptosporangiales</taxon>
        <taxon>Streptosporangiaceae</taxon>
        <taxon>Nonomuraea</taxon>
    </lineage>
</organism>